<feature type="non-terminal residue" evidence="1">
    <location>
        <position position="73"/>
    </location>
</feature>
<gene>
    <name evidence="1" type="ORF">HaLaN_18379</name>
</gene>
<dbReference type="EMBL" id="BLLF01001768">
    <property type="protein sequence ID" value="GFH21137.1"/>
    <property type="molecule type" value="Genomic_DNA"/>
</dbReference>
<proteinExistence type="predicted"/>
<organism evidence="1 2">
    <name type="scientific">Haematococcus lacustris</name>
    <name type="common">Green alga</name>
    <name type="synonym">Haematococcus pluvialis</name>
    <dbReference type="NCBI Taxonomy" id="44745"/>
    <lineage>
        <taxon>Eukaryota</taxon>
        <taxon>Viridiplantae</taxon>
        <taxon>Chlorophyta</taxon>
        <taxon>core chlorophytes</taxon>
        <taxon>Chlorophyceae</taxon>
        <taxon>CS clade</taxon>
        <taxon>Chlamydomonadales</taxon>
        <taxon>Haematococcaceae</taxon>
        <taxon>Haematococcus</taxon>
    </lineage>
</organism>
<dbReference type="AlphaFoldDB" id="A0A699ZEI6"/>
<evidence type="ECO:0000313" key="1">
    <source>
        <dbReference type="EMBL" id="GFH21137.1"/>
    </source>
</evidence>
<evidence type="ECO:0000313" key="2">
    <source>
        <dbReference type="Proteomes" id="UP000485058"/>
    </source>
</evidence>
<feature type="non-terminal residue" evidence="1">
    <location>
        <position position="1"/>
    </location>
</feature>
<name>A0A699ZEI6_HAELA</name>
<reference evidence="1 2" key="1">
    <citation type="submission" date="2020-02" db="EMBL/GenBank/DDBJ databases">
        <title>Draft genome sequence of Haematococcus lacustris strain NIES-144.</title>
        <authorList>
            <person name="Morimoto D."/>
            <person name="Nakagawa S."/>
            <person name="Yoshida T."/>
            <person name="Sawayama S."/>
        </authorList>
    </citation>
    <scope>NUCLEOTIDE SEQUENCE [LARGE SCALE GENOMIC DNA]</scope>
    <source>
        <strain evidence="1 2">NIES-144</strain>
    </source>
</reference>
<dbReference type="Proteomes" id="UP000485058">
    <property type="component" value="Unassembled WGS sequence"/>
</dbReference>
<sequence>MHQGLAAFGLTRTELQGAGLSSEAVDRVYRSLYVYTVGFFDVMQEILEHSEFRLEVLSNVWRGFLFISEAALK</sequence>
<protein>
    <submittedName>
        <fullName evidence="1">Uncharacterized protein</fullName>
    </submittedName>
</protein>
<comment type="caution">
    <text evidence="1">The sequence shown here is derived from an EMBL/GenBank/DDBJ whole genome shotgun (WGS) entry which is preliminary data.</text>
</comment>
<accession>A0A699ZEI6</accession>
<keyword evidence="2" id="KW-1185">Reference proteome</keyword>